<comment type="similarity">
    <text evidence="1 6">Belongs to the FMO family.</text>
</comment>
<evidence type="ECO:0000256" key="3">
    <source>
        <dbReference type="ARBA" id="ARBA00022827"/>
    </source>
</evidence>
<evidence type="ECO:0000313" key="9">
    <source>
        <dbReference type="Proteomes" id="UP000593567"/>
    </source>
</evidence>
<dbReference type="PANTHER" id="PTHR23023">
    <property type="entry name" value="DIMETHYLANILINE MONOOXYGENASE"/>
    <property type="match status" value="1"/>
</dbReference>
<dbReference type="GO" id="GO:0050660">
    <property type="term" value="F:flavin adenine dinucleotide binding"/>
    <property type="evidence" value="ECO:0007669"/>
    <property type="project" value="InterPro"/>
</dbReference>
<dbReference type="PRINTS" id="PR00370">
    <property type="entry name" value="FMOXYGENASE"/>
</dbReference>
<gene>
    <name evidence="8" type="ORF">EB796_023885</name>
</gene>
<dbReference type="GO" id="GO:0050661">
    <property type="term" value="F:NADP binding"/>
    <property type="evidence" value="ECO:0007669"/>
    <property type="project" value="InterPro"/>
</dbReference>
<feature type="transmembrane region" description="Helical" evidence="7">
    <location>
        <begin position="6"/>
        <end position="26"/>
    </location>
</feature>
<evidence type="ECO:0000256" key="4">
    <source>
        <dbReference type="ARBA" id="ARBA00022857"/>
    </source>
</evidence>
<dbReference type="AlphaFoldDB" id="A0A7J7IW52"/>
<dbReference type="InterPro" id="IPR036188">
    <property type="entry name" value="FAD/NAD-bd_sf"/>
</dbReference>
<dbReference type="PIRSF" id="PIRSF000332">
    <property type="entry name" value="FMO"/>
    <property type="match status" value="1"/>
</dbReference>
<keyword evidence="3 6" id="KW-0274">FAD</keyword>
<organism evidence="8 9">
    <name type="scientific">Bugula neritina</name>
    <name type="common">Brown bryozoan</name>
    <name type="synonym">Sertularia neritina</name>
    <dbReference type="NCBI Taxonomy" id="10212"/>
    <lineage>
        <taxon>Eukaryota</taxon>
        <taxon>Metazoa</taxon>
        <taxon>Spiralia</taxon>
        <taxon>Lophotrochozoa</taxon>
        <taxon>Bryozoa</taxon>
        <taxon>Gymnolaemata</taxon>
        <taxon>Cheilostomatida</taxon>
        <taxon>Flustrina</taxon>
        <taxon>Buguloidea</taxon>
        <taxon>Bugulidae</taxon>
        <taxon>Bugula</taxon>
    </lineage>
</organism>
<protein>
    <recommendedName>
        <fullName evidence="6">Flavin-containing monooxygenase</fullName>
        <ecNumber evidence="6">1.-.-.-</ecNumber>
    </recommendedName>
</protein>
<keyword evidence="4" id="KW-0521">NADP</keyword>
<keyword evidence="7" id="KW-0472">Membrane</keyword>
<keyword evidence="7" id="KW-0812">Transmembrane</keyword>
<proteinExistence type="inferred from homology"/>
<keyword evidence="6" id="KW-0503">Monooxygenase</keyword>
<dbReference type="OrthoDB" id="66881at2759"/>
<keyword evidence="5 6" id="KW-0560">Oxidoreductase</keyword>
<accession>A0A7J7IW52</accession>
<evidence type="ECO:0000256" key="2">
    <source>
        <dbReference type="ARBA" id="ARBA00022630"/>
    </source>
</evidence>
<keyword evidence="7" id="KW-1133">Transmembrane helix</keyword>
<dbReference type="InterPro" id="IPR050346">
    <property type="entry name" value="FMO-like"/>
</dbReference>
<dbReference type="GO" id="GO:0004499">
    <property type="term" value="F:N,N-dimethylaniline monooxygenase activity"/>
    <property type="evidence" value="ECO:0007669"/>
    <property type="project" value="InterPro"/>
</dbReference>
<evidence type="ECO:0000313" key="8">
    <source>
        <dbReference type="EMBL" id="KAF6017787.1"/>
    </source>
</evidence>
<name>A0A7J7IW52_BUGNE</name>
<evidence type="ECO:0000256" key="5">
    <source>
        <dbReference type="ARBA" id="ARBA00023002"/>
    </source>
</evidence>
<reference evidence="8" key="1">
    <citation type="submission" date="2020-06" db="EMBL/GenBank/DDBJ databases">
        <title>Draft genome of Bugula neritina, a colonial animal packing powerful symbionts and potential medicines.</title>
        <authorList>
            <person name="Rayko M."/>
        </authorList>
    </citation>
    <scope>NUCLEOTIDE SEQUENCE [LARGE SCALE GENOMIC DNA]</scope>
    <source>
        <strain evidence="8">Kwan_BN1</strain>
    </source>
</reference>
<sequence>MNTLTLLYVYTTMKVAIVGAGLAGLVSIKSCKEEGLEATCFELTPYIGGLWAARRGDAGVSAVYDHLITNFNKEMMSFSDYPMPAHYPTYLPKKMFHDYVMSYCERFDLEKDIKLQHKVTNIQQSEDYSESGCWDVTVTRLFPVGGETVEETMRFDAVMICVGAYAYPHMPEIPGLQKFKGRVLHSQDYTNSSEFDARERVLVVGNSHSGCDIATDLCHRLSKREKVMDQVSNHMIAQISDSLTEEERTAAHFIAHSTKQVLGVEKPPVYMSSRSGVDILKRNYGKPVGLSVSFATDDLRLCFPSLFQRLLRWQVGSGFDFKKYGLNSPITKPGRSPFAINDDFYDYLTKGMVKAVPEVLEVSDNSVTLSGGEELEVDGLIMATGYDIHLPMVCPEVINVDSLKLYKHIWPVNSQRGTLAVIGLFKVAGSSPMILELQARCAVQVFKGGFKLPSCDVMESTTKAYRPNAGDHVKVQFISYVRDLAKCVGCLPTFGAYWTQPLKWFRVYFGSAFPYIFRLVGPGSCEESWDRLVTARSRIHASPEEIRIAEARRKKRNDNIFVGLILTATAALYITLWGFSLYFTWKSLKFGWSCIRSLFDSLKTLYASFSK</sequence>
<dbReference type="Pfam" id="PF00743">
    <property type="entry name" value="FMO-like"/>
    <property type="match status" value="2"/>
</dbReference>
<keyword evidence="9" id="KW-1185">Reference proteome</keyword>
<dbReference type="EMBL" id="VXIV02003360">
    <property type="protein sequence ID" value="KAF6017787.1"/>
    <property type="molecule type" value="Genomic_DNA"/>
</dbReference>
<dbReference type="Gene3D" id="3.50.50.60">
    <property type="entry name" value="FAD/NAD(P)-binding domain"/>
    <property type="match status" value="2"/>
</dbReference>
<feature type="transmembrane region" description="Helical" evidence="7">
    <location>
        <begin position="560"/>
        <end position="583"/>
    </location>
</feature>
<dbReference type="SUPFAM" id="SSF51905">
    <property type="entry name" value="FAD/NAD(P)-binding domain"/>
    <property type="match status" value="2"/>
</dbReference>
<dbReference type="InterPro" id="IPR000960">
    <property type="entry name" value="Flavin_mOase"/>
</dbReference>
<comment type="caution">
    <text evidence="8">The sequence shown here is derived from an EMBL/GenBank/DDBJ whole genome shotgun (WGS) entry which is preliminary data.</text>
</comment>
<evidence type="ECO:0000256" key="1">
    <source>
        <dbReference type="ARBA" id="ARBA00009183"/>
    </source>
</evidence>
<dbReference type="EC" id="1.-.-.-" evidence="6"/>
<keyword evidence="2 6" id="KW-0285">Flavoprotein</keyword>
<dbReference type="Proteomes" id="UP000593567">
    <property type="component" value="Unassembled WGS sequence"/>
</dbReference>
<evidence type="ECO:0000256" key="6">
    <source>
        <dbReference type="RuleBase" id="RU361177"/>
    </source>
</evidence>
<evidence type="ECO:0000256" key="7">
    <source>
        <dbReference type="SAM" id="Phobius"/>
    </source>
</evidence>
<dbReference type="InterPro" id="IPR020946">
    <property type="entry name" value="Flavin_mOase-like"/>
</dbReference>
<comment type="cofactor">
    <cofactor evidence="6">
        <name>FAD</name>
        <dbReference type="ChEBI" id="CHEBI:57692"/>
    </cofactor>
</comment>